<protein>
    <recommendedName>
        <fullName evidence="3">DUF1102 domain-containing protein</fullName>
    </recommendedName>
</protein>
<evidence type="ECO:0008006" key="3">
    <source>
        <dbReference type="Google" id="ProtNLM"/>
    </source>
</evidence>
<dbReference type="Proteomes" id="UP000428325">
    <property type="component" value="Chromosome"/>
</dbReference>
<accession>A0A6B9F327</accession>
<evidence type="ECO:0000313" key="2">
    <source>
        <dbReference type="Proteomes" id="UP000428325"/>
    </source>
</evidence>
<dbReference type="OrthoDB" id="269319at2157"/>
<reference evidence="1 2" key="1">
    <citation type="submission" date="2018-12" db="EMBL/GenBank/DDBJ databases">
        <title>Complete genome sequence of Haloplanus rallus MBLA0036.</title>
        <authorList>
            <person name="Nam Y.-d."/>
            <person name="Kang J."/>
            <person name="Chung W.-H."/>
            <person name="Park Y.S."/>
        </authorList>
    </citation>
    <scope>NUCLEOTIDE SEQUENCE [LARGE SCALE GENOMIC DNA]</scope>
    <source>
        <strain evidence="1 2">MBLA0036</strain>
    </source>
</reference>
<dbReference type="GeneID" id="43368278"/>
<dbReference type="KEGG" id="hra:EI982_02010"/>
<gene>
    <name evidence="1" type="ORF">EI982_02010</name>
</gene>
<evidence type="ECO:0000313" key="1">
    <source>
        <dbReference type="EMBL" id="QGX93652.1"/>
    </source>
</evidence>
<sequence>MERRKFIATMGSIAAGGAATVGTGAFTSVEADRSVDVAVEDDASAYLGLDTSGDANDQYVSGQGSGEIVIDFDDSGNSGTGVNPNANTVLESVFQIENQGTQEVDVSLSGSGISIQGQGTEISAPGSDGIAASLSDDAGDATLGTGDSIDVDFAVNSGTSDLSGTLTIDADAT</sequence>
<organism evidence="1 2">
    <name type="scientific">Haloplanus rallus</name>
    <dbReference type="NCBI Taxonomy" id="1816183"/>
    <lineage>
        <taxon>Archaea</taxon>
        <taxon>Methanobacteriati</taxon>
        <taxon>Methanobacteriota</taxon>
        <taxon>Stenosarchaea group</taxon>
        <taxon>Halobacteria</taxon>
        <taxon>Halobacteriales</taxon>
        <taxon>Haloferacaceae</taxon>
        <taxon>Haloplanus</taxon>
    </lineage>
</organism>
<name>A0A6B9F327_9EURY</name>
<proteinExistence type="predicted"/>
<dbReference type="AlphaFoldDB" id="A0A6B9F327"/>
<keyword evidence="2" id="KW-1185">Reference proteome</keyword>
<dbReference type="RefSeq" id="WP_157687893.1">
    <property type="nucleotide sequence ID" value="NZ_CP034345.1"/>
</dbReference>
<dbReference type="EMBL" id="CP034345">
    <property type="protein sequence ID" value="QGX93652.1"/>
    <property type="molecule type" value="Genomic_DNA"/>
</dbReference>